<reference evidence="1 3" key="1">
    <citation type="submission" date="2013-09" db="EMBL/GenBank/DDBJ databases">
        <title>Draft Genome Sequence of five Lactobacillus helveticus strains CIRM-BIA 101T, 103, 104, 951 and 953 isolated from milk product.</title>
        <authorList>
            <person name="Valence F."/>
            <person name="Chuat V."/>
            <person name="Ma L."/>
            <person name="Creno S."/>
            <person name="Falentin H."/>
            <person name="Lortal S."/>
            <person name="Bizet C."/>
            <person name="Clermont D."/>
            <person name="Loux V."/>
            <person name="Bouchier C."/>
            <person name="Cousin S."/>
        </authorList>
    </citation>
    <scope>NUCLEOTIDE SEQUENCE [LARGE SCALE GENOMIC DNA]</scope>
    <source>
        <strain evidence="1 3">CIRM-BIA 953</strain>
    </source>
</reference>
<dbReference type="EMBL" id="CBUH010000169">
    <property type="protein sequence ID" value="CDI43246.1"/>
    <property type="molecule type" value="Genomic_DNA"/>
</dbReference>
<sequence length="145" mass="16785">MTKSIKEMSLETQENYDKLMAYLMNYAVFDHKIGVEFTDKLPSFAPPISYNEPGKLIIMNARWIYPAQIPFLLAHEIGHVLHENACFYHISDITANKGEASENIFAIKLLQKYCIENEFHFGSIYQFARCFGIPRECYYLLTDAA</sequence>
<evidence type="ECO:0000313" key="3">
    <source>
        <dbReference type="Proteomes" id="UP000017243"/>
    </source>
</evidence>
<name>U4QIN8_LACHE</name>
<dbReference type="EMBL" id="CBUH010000169">
    <property type="protein sequence ID" value="CDI43328.1"/>
    <property type="molecule type" value="Genomic_DNA"/>
</dbReference>
<protein>
    <submittedName>
        <fullName evidence="1">Lj965 prophage repressor</fullName>
    </submittedName>
</protein>
<dbReference type="AlphaFoldDB" id="U4QIN8"/>
<proteinExistence type="predicted"/>
<gene>
    <name evidence="1" type="ORF">LHCIRMBIA953_02515</name>
    <name evidence="2" type="ORF">LHCIRMBIA953_02599</name>
</gene>
<evidence type="ECO:0000313" key="2">
    <source>
        <dbReference type="EMBL" id="CDI43328.1"/>
    </source>
</evidence>
<evidence type="ECO:0000313" key="1">
    <source>
        <dbReference type="EMBL" id="CDI43246.1"/>
    </source>
</evidence>
<organism evidence="1 3">
    <name type="scientific">Lactobacillus helveticus CIRM-BIA 953</name>
    <dbReference type="NCBI Taxonomy" id="1226335"/>
    <lineage>
        <taxon>Bacteria</taxon>
        <taxon>Bacillati</taxon>
        <taxon>Bacillota</taxon>
        <taxon>Bacilli</taxon>
        <taxon>Lactobacillales</taxon>
        <taxon>Lactobacillaceae</taxon>
        <taxon>Lactobacillus</taxon>
    </lineage>
</organism>
<dbReference type="Proteomes" id="UP000017243">
    <property type="component" value="Unassembled WGS sequence"/>
</dbReference>
<comment type="caution">
    <text evidence="1">The sequence shown here is derived from an EMBL/GenBank/DDBJ whole genome shotgun (WGS) entry which is preliminary data.</text>
</comment>
<dbReference type="RefSeq" id="WP_023061902.1">
    <property type="nucleotide sequence ID" value="NZ_CBUH010000169.1"/>
</dbReference>
<accession>U4QIN8</accession>